<feature type="transmembrane region" description="Helical" evidence="1">
    <location>
        <begin position="119"/>
        <end position="141"/>
    </location>
</feature>
<feature type="transmembrane region" description="Helical" evidence="1">
    <location>
        <begin position="94"/>
        <end position="113"/>
    </location>
</feature>
<reference evidence="2" key="1">
    <citation type="submission" date="2021-02" db="EMBL/GenBank/DDBJ databases">
        <title>Natronoglycomyces albus gen. nov., sp. nov, a haloalkaliphilic actinobacterium from a soda solonchak soil.</title>
        <authorList>
            <person name="Sorokin D.Y."/>
            <person name="Khijniak T.V."/>
            <person name="Zakharycheva A.P."/>
            <person name="Boueva O.V."/>
            <person name="Ariskina E.V."/>
            <person name="Hahnke R.L."/>
            <person name="Bunk B."/>
            <person name="Sproer C."/>
            <person name="Schumann P."/>
            <person name="Evtushenko L.I."/>
            <person name="Kublanov I.V."/>
        </authorList>
    </citation>
    <scope>NUCLEOTIDE SEQUENCE</scope>
    <source>
        <strain evidence="2">DSM 106290</strain>
    </source>
</reference>
<dbReference type="InterPro" id="IPR006750">
    <property type="entry name" value="YdcZ"/>
</dbReference>
<proteinExistence type="predicted"/>
<dbReference type="EMBL" id="CP070496">
    <property type="protein sequence ID" value="QSB06633.1"/>
    <property type="molecule type" value="Genomic_DNA"/>
</dbReference>
<protein>
    <submittedName>
        <fullName evidence="2">DMT family transporter</fullName>
    </submittedName>
</protein>
<sequence>MSAVNASVTSSAPGHGRRSFALPASAAVLVAITGGAVMSGQSAVNGLFGTALGSALAAAVISNLVGGSLFTGTLLASPAVRMGMRRLWHRPMPLWMYCGGVFGALIVLSAAVATPVIGVALFMIAIICGNIIGGLCTDAIGLSPAGKMRPTRARLLGSALAIAAIAIAQSHAGDAGIAWALIALAFAAGAGGAVQASFNGHVNLISGNVLATGFINFLFGTGVLLIVAAPIAVHANWGDLTYPSAWWMYLGGVCGAAIVICATVAVRHIGALGLALGALTGQLAGAILLDVAISGQAPSWQVLTGAALAALAAWLATRPNAPRRVRPTP</sequence>
<evidence type="ECO:0000313" key="3">
    <source>
        <dbReference type="Proteomes" id="UP000662939"/>
    </source>
</evidence>
<feature type="transmembrane region" description="Helical" evidence="1">
    <location>
        <begin position="210"/>
        <end position="233"/>
    </location>
</feature>
<dbReference type="Proteomes" id="UP000662939">
    <property type="component" value="Chromosome"/>
</dbReference>
<dbReference type="PANTHER" id="PTHR34821:SF2">
    <property type="entry name" value="INNER MEMBRANE PROTEIN YDCZ"/>
    <property type="match status" value="1"/>
</dbReference>
<organism evidence="2 3">
    <name type="scientific">Natronoglycomyces albus</name>
    <dbReference type="NCBI Taxonomy" id="2811108"/>
    <lineage>
        <taxon>Bacteria</taxon>
        <taxon>Bacillati</taxon>
        <taxon>Actinomycetota</taxon>
        <taxon>Actinomycetes</taxon>
        <taxon>Glycomycetales</taxon>
        <taxon>Glycomycetaceae</taxon>
        <taxon>Natronoglycomyces</taxon>
    </lineage>
</organism>
<name>A0A895XT12_9ACTN</name>
<feature type="transmembrane region" description="Helical" evidence="1">
    <location>
        <begin position="245"/>
        <end position="266"/>
    </location>
</feature>
<feature type="transmembrane region" description="Helical" evidence="1">
    <location>
        <begin position="177"/>
        <end position="198"/>
    </location>
</feature>
<feature type="transmembrane region" description="Helical" evidence="1">
    <location>
        <begin position="273"/>
        <end position="293"/>
    </location>
</feature>
<feature type="transmembrane region" description="Helical" evidence="1">
    <location>
        <begin position="299"/>
        <end position="317"/>
    </location>
</feature>
<feature type="transmembrane region" description="Helical" evidence="1">
    <location>
        <begin position="51"/>
        <end position="74"/>
    </location>
</feature>
<gene>
    <name evidence="2" type="ORF">JQS30_06990</name>
</gene>
<feature type="transmembrane region" description="Helical" evidence="1">
    <location>
        <begin position="20"/>
        <end position="39"/>
    </location>
</feature>
<feature type="transmembrane region" description="Helical" evidence="1">
    <location>
        <begin position="153"/>
        <end position="171"/>
    </location>
</feature>
<dbReference type="GO" id="GO:0005886">
    <property type="term" value="C:plasma membrane"/>
    <property type="evidence" value="ECO:0007669"/>
    <property type="project" value="TreeGrafter"/>
</dbReference>
<dbReference type="Pfam" id="PF04657">
    <property type="entry name" value="DMT_YdcZ"/>
    <property type="match status" value="2"/>
</dbReference>
<evidence type="ECO:0000256" key="1">
    <source>
        <dbReference type="SAM" id="Phobius"/>
    </source>
</evidence>
<dbReference type="RefSeq" id="WP_213172644.1">
    <property type="nucleotide sequence ID" value="NZ_CP070496.1"/>
</dbReference>
<keyword evidence="1" id="KW-1133">Transmembrane helix</keyword>
<dbReference type="AlphaFoldDB" id="A0A895XT12"/>
<accession>A0A895XT12</accession>
<keyword evidence="1" id="KW-0472">Membrane</keyword>
<keyword evidence="3" id="KW-1185">Reference proteome</keyword>
<dbReference type="PANTHER" id="PTHR34821">
    <property type="entry name" value="INNER MEMBRANE PROTEIN YDCZ"/>
    <property type="match status" value="1"/>
</dbReference>
<evidence type="ECO:0000313" key="2">
    <source>
        <dbReference type="EMBL" id="QSB06633.1"/>
    </source>
</evidence>
<dbReference type="KEGG" id="nav:JQS30_06990"/>
<keyword evidence="1" id="KW-0812">Transmembrane</keyword>